<evidence type="ECO:0000313" key="1">
    <source>
        <dbReference type="EMBL" id="EYC31424.1"/>
    </source>
</evidence>
<sequence>MLRMRKKTGLVEVVCKEKEARKAPPQVVVQEELKISKKTAWFLIAGNQLKEVMCVSSLIRETQKKRNWTKA</sequence>
<comment type="caution">
    <text evidence="1">The sequence shown here is derived from an EMBL/GenBank/DDBJ whole genome shotgun (WGS) entry which is preliminary data.</text>
</comment>
<gene>
    <name evidence="1" type="primary">Acey_s0004.g2145</name>
    <name evidence="1" type="ORF">Y032_0004g2145</name>
</gene>
<dbReference type="EMBL" id="JARK01001340">
    <property type="protein sequence ID" value="EYC31424.1"/>
    <property type="molecule type" value="Genomic_DNA"/>
</dbReference>
<organism evidence="1 2">
    <name type="scientific">Ancylostoma ceylanicum</name>
    <dbReference type="NCBI Taxonomy" id="53326"/>
    <lineage>
        <taxon>Eukaryota</taxon>
        <taxon>Metazoa</taxon>
        <taxon>Ecdysozoa</taxon>
        <taxon>Nematoda</taxon>
        <taxon>Chromadorea</taxon>
        <taxon>Rhabditida</taxon>
        <taxon>Rhabditina</taxon>
        <taxon>Rhabditomorpha</taxon>
        <taxon>Strongyloidea</taxon>
        <taxon>Ancylostomatidae</taxon>
        <taxon>Ancylostomatinae</taxon>
        <taxon>Ancylostoma</taxon>
    </lineage>
</organism>
<protein>
    <submittedName>
        <fullName evidence="1">Uncharacterized protein</fullName>
    </submittedName>
</protein>
<proteinExistence type="predicted"/>
<evidence type="ECO:0000313" key="2">
    <source>
        <dbReference type="Proteomes" id="UP000024635"/>
    </source>
</evidence>
<dbReference type="Proteomes" id="UP000024635">
    <property type="component" value="Unassembled WGS sequence"/>
</dbReference>
<keyword evidence="2" id="KW-1185">Reference proteome</keyword>
<reference evidence="2" key="1">
    <citation type="journal article" date="2015" name="Nat. Genet.">
        <title>The genome and transcriptome of the zoonotic hookworm Ancylostoma ceylanicum identify infection-specific gene families.</title>
        <authorList>
            <person name="Schwarz E.M."/>
            <person name="Hu Y."/>
            <person name="Antoshechkin I."/>
            <person name="Miller M.M."/>
            <person name="Sternberg P.W."/>
            <person name="Aroian R.V."/>
        </authorList>
    </citation>
    <scope>NUCLEOTIDE SEQUENCE</scope>
    <source>
        <strain evidence="2">HY135</strain>
    </source>
</reference>
<accession>A0A016VUZ5</accession>
<name>A0A016VUZ5_9BILA</name>
<dbReference type="AlphaFoldDB" id="A0A016VUZ5"/>